<evidence type="ECO:0000256" key="1">
    <source>
        <dbReference type="SAM" id="MobiDB-lite"/>
    </source>
</evidence>
<comment type="caution">
    <text evidence="2">The sequence shown here is derived from an EMBL/GenBank/DDBJ whole genome shotgun (WGS) entry which is preliminary data.</text>
</comment>
<feature type="region of interest" description="Disordered" evidence="1">
    <location>
        <begin position="1223"/>
        <end position="1243"/>
    </location>
</feature>
<dbReference type="RefSeq" id="WP_218099010.1">
    <property type="nucleotide sequence ID" value="NZ_CAJVCE010000006.1"/>
</dbReference>
<dbReference type="Proteomes" id="UP000730618">
    <property type="component" value="Unassembled WGS sequence"/>
</dbReference>
<gene>
    <name evidence="2" type="ORF">PAECIP111802_02684</name>
</gene>
<evidence type="ECO:0000313" key="2">
    <source>
        <dbReference type="EMBL" id="CAG7640788.1"/>
    </source>
</evidence>
<accession>A0ABN7TJV3</accession>
<feature type="compositionally biased region" description="Basic and acidic residues" evidence="1">
    <location>
        <begin position="1186"/>
        <end position="1195"/>
    </location>
</feature>
<feature type="compositionally biased region" description="Basic and acidic residues" evidence="1">
    <location>
        <begin position="243"/>
        <end position="256"/>
    </location>
</feature>
<proteinExistence type="predicted"/>
<sequence length="1289" mass="146385">MVQMIPNRILVPERGLRDSSNGTFAAEIMGKYGFIRVPYTGWFSLVYREAVQEEQGEMPVTRIDPILIRLQLQLKQVTERKAPATAVASPVVIRSLMQVKKFIKQYVHHDVEHAVPSGQNQWSVQARPVLQPKINLLTQLAFPVRKQEESSSRIHRTWIEQKQIRQNDKLLQVNTRRAKEGVKTNAIVGKPGKLVRTVDVQRISIGESVLSRRVPANENLQVRHLASSLQRPVANKLSVSRQTRPDQVKTPEDQLRHSEVERTIQVLREVRNRSTVSFEGQGLPAEWIPPFSEKSDSVPIRLLEQTKETLFHEMMLQPVSKLFRQSIQGHERASHFSEARFVHYNEFLQHLHPPFTMPGAIRVLQKPATASRFVHKELRIGNERGMPGIIWTNRFSTGLEEKRLLYGDANATTSQHIVKQLVEQQLRIVADRNVHAPAFRQTVTQIIDRQLQSAVSKQIYTMPSKLIVTQIFDQLLRNEMSREISATISRQTVRKFIDQQLQSAANREADVAKFEQIVTQLVERQQRNAVSLAGLITERHSSLLPPAFSKETLKLLTERLVVTGRIREGAMVKIINGPALKVMWSIVQRPERTVFGNRIASPIARISKSNVLRQSMHGHMRMIQWSAARIEPINDFVHQLQPNHGIAALQNVLRLKQTTASASGYKDGDKYWGRFTDKVNDRINDRINGRYYDRVTERFKNSFNPYTLKFPRMIWTVRIGMEPQASGLTGKIEKAATFANIFTRVVDRNVQYVTTPIGAITKGQPSDPPAEPQAGGRIASQSDVVRLTKRLTNNEIVLRQNVFLNRIQAATTASQLYRLPSVLPNISSNKQWQNLQIIRVTQRQSGAQALSILQQFNSHEYNFPRLTWVGANAAEFSKENHVQLINKDMRHFRLQHGHQMRPEQHRGIKAQALQQTNTAYTWIELLNRQKGIRTPGHSMFSHFIIKNSKLHAALASTTHLGKTAHHRLTSYLTRHAYQIVTVHQARPVHRSLMVHFINSVQPNLAARPLNTAQPVVTAYQMKFMDRILATSGNYRLREAFSQAGTLSIFGGSLPITAGRIGGDRVLAEIRRIADSGTHIKPARARGLTEVGSGLFFKAITEKIPVKAESFPTGGRRDASYAIVGRLQIAGLNRGSNPMHPLLAPISLTTKRDLGVAPSKNRLSRVQAQFHELLLARSSSAGTMKLLRSDRDRPNEGESEQASLRQMLRQWQQPPTPMVHYERQSPARAQEEEHAHQPIAASPLPPVEQVLPRTITQLSQIPKNEMDKLIARVYKEIENKLVLERQRRGL</sequence>
<name>A0ABN7TJV3_9BACL</name>
<evidence type="ECO:0000313" key="3">
    <source>
        <dbReference type="Proteomes" id="UP000730618"/>
    </source>
</evidence>
<feature type="region of interest" description="Disordered" evidence="1">
    <location>
        <begin position="1183"/>
        <end position="1203"/>
    </location>
</feature>
<protein>
    <submittedName>
        <fullName evidence="2">Uncharacterized protein</fullName>
    </submittedName>
</protein>
<keyword evidence="3" id="KW-1185">Reference proteome</keyword>
<feature type="region of interest" description="Disordered" evidence="1">
    <location>
        <begin position="233"/>
        <end position="256"/>
    </location>
</feature>
<feature type="compositionally biased region" description="Basic and acidic residues" evidence="1">
    <location>
        <begin position="1223"/>
        <end position="1235"/>
    </location>
</feature>
<organism evidence="2 3">
    <name type="scientific">Paenibacillus allorhizosphaerae</name>
    <dbReference type="NCBI Taxonomy" id="2849866"/>
    <lineage>
        <taxon>Bacteria</taxon>
        <taxon>Bacillati</taxon>
        <taxon>Bacillota</taxon>
        <taxon>Bacilli</taxon>
        <taxon>Bacillales</taxon>
        <taxon>Paenibacillaceae</taxon>
        <taxon>Paenibacillus</taxon>
    </lineage>
</organism>
<feature type="region of interest" description="Disordered" evidence="1">
    <location>
        <begin position="760"/>
        <end position="779"/>
    </location>
</feature>
<reference evidence="2 3" key="1">
    <citation type="submission" date="2021-06" db="EMBL/GenBank/DDBJ databases">
        <authorList>
            <person name="Criscuolo A."/>
        </authorList>
    </citation>
    <scope>NUCLEOTIDE SEQUENCE [LARGE SCALE GENOMIC DNA]</scope>
    <source>
        <strain evidence="3">CIP 111802</strain>
    </source>
</reference>
<dbReference type="EMBL" id="CAJVCE010000006">
    <property type="protein sequence ID" value="CAG7640788.1"/>
    <property type="molecule type" value="Genomic_DNA"/>
</dbReference>